<evidence type="ECO:0000256" key="3">
    <source>
        <dbReference type="ARBA" id="ARBA00022989"/>
    </source>
</evidence>
<dbReference type="EMBL" id="CAEZXZ010000249">
    <property type="protein sequence ID" value="CAB4717339.1"/>
    <property type="molecule type" value="Genomic_DNA"/>
</dbReference>
<dbReference type="InterPro" id="IPR022369">
    <property type="entry name" value="Integral_membrane_TerC_rswitch"/>
</dbReference>
<dbReference type="GO" id="GO:0016020">
    <property type="term" value="C:membrane"/>
    <property type="evidence" value="ECO:0007669"/>
    <property type="project" value="UniProtKB-SubCell"/>
</dbReference>
<dbReference type="PANTHER" id="PTHR30238:SF0">
    <property type="entry name" value="THYLAKOID MEMBRANE PROTEIN TERC, CHLOROPLASTIC"/>
    <property type="match status" value="1"/>
</dbReference>
<organism evidence="6">
    <name type="scientific">freshwater metagenome</name>
    <dbReference type="NCBI Taxonomy" id="449393"/>
    <lineage>
        <taxon>unclassified sequences</taxon>
        <taxon>metagenomes</taxon>
        <taxon>ecological metagenomes</taxon>
    </lineage>
</organism>
<feature type="transmembrane region" description="Helical" evidence="5">
    <location>
        <begin position="224"/>
        <end position="244"/>
    </location>
</feature>
<feature type="transmembrane region" description="Helical" evidence="5">
    <location>
        <begin position="251"/>
        <end position="273"/>
    </location>
</feature>
<keyword evidence="4 5" id="KW-0472">Membrane</keyword>
<feature type="transmembrane region" description="Helical" evidence="5">
    <location>
        <begin position="38"/>
        <end position="57"/>
    </location>
</feature>
<evidence type="ECO:0000256" key="4">
    <source>
        <dbReference type="ARBA" id="ARBA00023136"/>
    </source>
</evidence>
<comment type="subcellular location">
    <subcellularLocation>
        <location evidence="1">Membrane</location>
        <topology evidence="1">Multi-pass membrane protein</topology>
    </subcellularLocation>
</comment>
<protein>
    <submittedName>
        <fullName evidence="6">Unannotated protein</fullName>
    </submittedName>
</protein>
<dbReference type="InterPro" id="IPR005496">
    <property type="entry name" value="Integral_membrane_TerC"/>
</dbReference>
<keyword evidence="3 5" id="KW-1133">Transmembrane helix</keyword>
<feature type="transmembrane region" description="Helical" evidence="5">
    <location>
        <begin position="6"/>
        <end position="26"/>
    </location>
</feature>
<name>A0A6J6R2M1_9ZZZZ</name>
<accession>A0A6J6R2M1</accession>
<feature type="transmembrane region" description="Helical" evidence="5">
    <location>
        <begin position="129"/>
        <end position="148"/>
    </location>
</feature>
<dbReference type="NCBIfam" id="TIGR03718">
    <property type="entry name" value="R_switched_Alx"/>
    <property type="match status" value="1"/>
</dbReference>
<evidence type="ECO:0000313" key="6">
    <source>
        <dbReference type="EMBL" id="CAB4717339.1"/>
    </source>
</evidence>
<reference evidence="6" key="1">
    <citation type="submission" date="2020-05" db="EMBL/GenBank/DDBJ databases">
        <authorList>
            <person name="Chiriac C."/>
            <person name="Salcher M."/>
            <person name="Ghai R."/>
            <person name="Kavagutti S V."/>
        </authorList>
    </citation>
    <scope>NUCLEOTIDE SEQUENCE</scope>
</reference>
<dbReference type="PANTHER" id="PTHR30238">
    <property type="entry name" value="MEMBRANE BOUND PREDICTED REDOX MODULATOR"/>
    <property type="match status" value="1"/>
</dbReference>
<dbReference type="AlphaFoldDB" id="A0A6J6R2M1"/>
<proteinExistence type="predicted"/>
<feature type="transmembrane region" description="Helical" evidence="5">
    <location>
        <begin position="69"/>
        <end position="91"/>
    </location>
</feature>
<evidence type="ECO:0000256" key="1">
    <source>
        <dbReference type="ARBA" id="ARBA00004141"/>
    </source>
</evidence>
<evidence type="ECO:0000256" key="2">
    <source>
        <dbReference type="ARBA" id="ARBA00022692"/>
    </source>
</evidence>
<feature type="transmembrane region" description="Helical" evidence="5">
    <location>
        <begin position="285"/>
        <end position="307"/>
    </location>
</feature>
<feature type="transmembrane region" description="Helical" evidence="5">
    <location>
        <begin position="190"/>
        <end position="209"/>
    </location>
</feature>
<feature type="transmembrane region" description="Helical" evidence="5">
    <location>
        <begin position="103"/>
        <end position="123"/>
    </location>
</feature>
<dbReference type="Pfam" id="PF03741">
    <property type="entry name" value="TerC"/>
    <property type="match status" value="1"/>
</dbReference>
<sequence length="335" mass="36823">MEISLWMWALTVVGILVLVSLDFITVSRKPHDVAFKEAVLWSVFYIGLAVAFGWWIWVSQGSTLGSEYFAAYLVEKSLSVDNLFVFIIILASFNVPTVLHQRVLLFGVVLALAMRAVFIAIGAAALSAFAFTFVIFGAILIWTGIQLARHRNEDPNPMDSLIVKVVSKRVRVSQEFDGTRMFTSVDGKRLATPLFLVMISIGATDLLFALDSIPATFGVTQEPYLVFTANAFALLGLRALYFLLKGLLDKLVYLSTGLAVILVFIGIKLALTYFHEQFPEQVPKISTNASLIFIGGVLLLVAVGSYLKVRRDPAATAHAGRLAGEHHKPPSNKQD</sequence>
<keyword evidence="2 5" id="KW-0812">Transmembrane</keyword>
<gene>
    <name evidence="6" type="ORF">UFOPK2625_01338</name>
</gene>
<evidence type="ECO:0000256" key="5">
    <source>
        <dbReference type="SAM" id="Phobius"/>
    </source>
</evidence>